<comment type="caution">
    <text evidence="2">The sequence shown here is derived from an EMBL/GenBank/DDBJ whole genome shotgun (WGS) entry which is preliminary data.</text>
</comment>
<dbReference type="PANTHER" id="PTHR22642">
    <property type="entry name" value="IMIDAZOLONEPROPIONASE"/>
    <property type="match status" value="1"/>
</dbReference>
<dbReference type="RefSeq" id="WP_110264151.1">
    <property type="nucleotide sequence ID" value="NZ_CAWNXA010000002.1"/>
</dbReference>
<dbReference type="PANTHER" id="PTHR22642:SF2">
    <property type="entry name" value="PROTEIN LONG AFTER FAR-RED 3"/>
    <property type="match status" value="1"/>
</dbReference>
<dbReference type="Gene3D" id="3.10.310.70">
    <property type="match status" value="1"/>
</dbReference>
<evidence type="ECO:0000313" key="3">
    <source>
        <dbReference type="Proteomes" id="UP000248330"/>
    </source>
</evidence>
<keyword evidence="3" id="KW-1185">Reference proteome</keyword>
<gene>
    <name evidence="2" type="ORF">C8D93_102353</name>
</gene>
<dbReference type="GO" id="GO:0016810">
    <property type="term" value="F:hydrolase activity, acting on carbon-nitrogen (but not peptide) bonds"/>
    <property type="evidence" value="ECO:0007669"/>
    <property type="project" value="InterPro"/>
</dbReference>
<feature type="domain" description="Amidohydrolase 3" evidence="1">
    <location>
        <begin position="36"/>
        <end position="456"/>
    </location>
</feature>
<dbReference type="SUPFAM" id="SSF51338">
    <property type="entry name" value="Composite domain of metallo-dependent hydrolases"/>
    <property type="match status" value="1"/>
</dbReference>
<dbReference type="Pfam" id="PF07969">
    <property type="entry name" value="Amidohydro_3"/>
    <property type="match status" value="1"/>
</dbReference>
<sequence length="465" mass="49614">MLIHDAEIGGRRLDVRLFDARIEEIGEALAVRADEQVIDADGAALLPGLHDHHIHLRALAAARASVRCGPPQVRDRAALAQALRAADARLEADAWLRGTAYHESVAGELDRDVLDALLPQRPLRIQHRSGRLWVFNSAAISRLEPDAAAPLDLRRGHLLDADDWLRARLRTQPPSLHAISRELAAYGVTGVTDTTHHNGPEALDAFATAQARGELLQRVRVMGDARLDGETGRVGVQCGEHKFHLHEHALPALDALIDAIRRSHDHGRGCAFHCVTRTELVFALAALRVAGVRAGDRIEHAAVSPPELVADIAELGLTVVTQPGLVAERGDDYLRDVEAGEQPWLYRLRGFVDAGVGLALSTDAPFTDPNPWTAIAAAVTRRTAAGAVLGAEEALSPAQALAGFLTTAARPGAGARGVVPGACADLCLLDRGLAQALTRPGEVRVRLTLVAGGVVFEHHALTGDC</sequence>
<dbReference type="EMBL" id="QICN01000002">
    <property type="protein sequence ID" value="PXV70494.1"/>
    <property type="molecule type" value="Genomic_DNA"/>
</dbReference>
<evidence type="ECO:0000313" key="2">
    <source>
        <dbReference type="EMBL" id="PXV70494.1"/>
    </source>
</evidence>
<proteinExistence type="predicted"/>
<dbReference type="Gene3D" id="2.30.40.10">
    <property type="entry name" value="Urease, subunit C, domain 1"/>
    <property type="match status" value="1"/>
</dbReference>
<dbReference type="InterPro" id="IPR032466">
    <property type="entry name" value="Metal_Hydrolase"/>
</dbReference>
<dbReference type="Gene3D" id="3.20.20.140">
    <property type="entry name" value="Metal-dependent hydrolases"/>
    <property type="match status" value="2"/>
</dbReference>
<dbReference type="SUPFAM" id="SSF51556">
    <property type="entry name" value="Metallo-dependent hydrolases"/>
    <property type="match status" value="1"/>
</dbReference>
<dbReference type="InterPro" id="IPR011059">
    <property type="entry name" value="Metal-dep_hydrolase_composite"/>
</dbReference>
<dbReference type="AlphaFoldDB" id="A0A318EFP4"/>
<keyword evidence="2" id="KW-0378">Hydrolase</keyword>
<accession>A0A318EFP4</accession>
<dbReference type="OrthoDB" id="9031471at2"/>
<name>A0A318EFP4_9GAMM</name>
<protein>
    <submittedName>
        <fullName evidence="2">Putative amidohydrolase YtcJ</fullName>
    </submittedName>
</protein>
<dbReference type="InterPro" id="IPR013108">
    <property type="entry name" value="Amidohydro_3"/>
</dbReference>
<reference evidence="2 3" key="1">
    <citation type="submission" date="2018-04" db="EMBL/GenBank/DDBJ databases">
        <title>Genomic Encyclopedia of Type Strains, Phase IV (KMG-IV): sequencing the most valuable type-strain genomes for metagenomic binning, comparative biology and taxonomic classification.</title>
        <authorList>
            <person name="Goeker M."/>
        </authorList>
    </citation>
    <scope>NUCLEOTIDE SEQUENCE [LARGE SCALE GENOMIC DNA]</scope>
    <source>
        <strain evidence="2 3">DSM 104150</strain>
    </source>
</reference>
<evidence type="ECO:0000259" key="1">
    <source>
        <dbReference type="Pfam" id="PF07969"/>
    </source>
</evidence>
<organism evidence="2 3">
    <name type="scientific">Sinimarinibacterium flocculans</name>
    <dbReference type="NCBI Taxonomy" id="985250"/>
    <lineage>
        <taxon>Bacteria</taxon>
        <taxon>Pseudomonadati</taxon>
        <taxon>Pseudomonadota</taxon>
        <taxon>Gammaproteobacteria</taxon>
        <taxon>Nevskiales</taxon>
        <taxon>Nevskiaceae</taxon>
        <taxon>Sinimarinibacterium</taxon>
    </lineage>
</organism>
<dbReference type="Proteomes" id="UP000248330">
    <property type="component" value="Unassembled WGS sequence"/>
</dbReference>